<organism evidence="1 2">
    <name type="scientific">Streptococcus gallolyticus</name>
    <dbReference type="NCBI Taxonomy" id="315405"/>
    <lineage>
        <taxon>Bacteria</taxon>
        <taxon>Bacillati</taxon>
        <taxon>Bacillota</taxon>
        <taxon>Bacilli</taxon>
        <taxon>Lactobacillales</taxon>
        <taxon>Streptococcaceae</taxon>
        <taxon>Streptococcus</taxon>
    </lineage>
</organism>
<reference evidence="1 2" key="1">
    <citation type="submission" date="2016-10" db="EMBL/GenBank/DDBJ databases">
        <authorList>
            <person name="de Groot N.N."/>
        </authorList>
    </citation>
    <scope>NUCLEOTIDE SEQUENCE [LARGE SCALE GENOMIC DNA]</scope>
    <source>
        <strain evidence="1 2">VTM1R29</strain>
    </source>
</reference>
<protein>
    <submittedName>
        <fullName evidence="1">Uncharacterized protein</fullName>
    </submittedName>
</protein>
<evidence type="ECO:0000313" key="2">
    <source>
        <dbReference type="Proteomes" id="UP000182764"/>
    </source>
</evidence>
<dbReference type="EMBL" id="FOBM01000009">
    <property type="protein sequence ID" value="SEM26015.1"/>
    <property type="molecule type" value="Genomic_DNA"/>
</dbReference>
<dbReference type="AlphaFoldDB" id="A0A1H7WXH2"/>
<gene>
    <name evidence="1" type="ORF">SAMN04487839_10924</name>
</gene>
<name>A0A1H7WXH2_9STRE</name>
<evidence type="ECO:0000313" key="1">
    <source>
        <dbReference type="EMBL" id="SEM26015.1"/>
    </source>
</evidence>
<proteinExistence type="predicted"/>
<sequence length="49" mass="5825">MVTNIDYKSIQNFKCSDLERLFLSVEWSSRDFSEKLVVAMQRFKNVYSA</sequence>
<dbReference type="RefSeq" id="WP_256202239.1">
    <property type="nucleotide sequence ID" value="NZ_FNFJ01000002.1"/>
</dbReference>
<accession>A0A1H7WXH2</accession>
<dbReference type="Proteomes" id="UP000182764">
    <property type="component" value="Unassembled WGS sequence"/>
</dbReference>